<evidence type="ECO:0000313" key="3">
    <source>
        <dbReference type="EMBL" id="CAA6817894.1"/>
    </source>
</evidence>
<dbReference type="GO" id="GO:0016740">
    <property type="term" value="F:transferase activity"/>
    <property type="evidence" value="ECO:0007669"/>
    <property type="project" value="UniProtKB-KW"/>
</dbReference>
<dbReference type="Pfam" id="PF00535">
    <property type="entry name" value="Glycos_transf_2"/>
    <property type="match status" value="1"/>
</dbReference>
<feature type="transmembrane region" description="Helical" evidence="1">
    <location>
        <begin position="260"/>
        <end position="280"/>
    </location>
</feature>
<protein>
    <submittedName>
        <fullName evidence="3">Glycosyl transferase, group 2 family protein</fullName>
    </submittedName>
</protein>
<name>A0A6S6TEX2_9BACT</name>
<feature type="transmembrane region" description="Helical" evidence="1">
    <location>
        <begin position="324"/>
        <end position="343"/>
    </location>
</feature>
<reference evidence="3" key="1">
    <citation type="submission" date="2020-01" db="EMBL/GenBank/DDBJ databases">
        <authorList>
            <person name="Meier V. D."/>
            <person name="Meier V D."/>
        </authorList>
    </citation>
    <scope>NUCLEOTIDE SEQUENCE</scope>
    <source>
        <strain evidence="3">HLG_WM_MAG_10</strain>
    </source>
</reference>
<dbReference type="PANTHER" id="PTHR43179:SF7">
    <property type="entry name" value="RHAMNOSYLTRANSFERASE WBBL"/>
    <property type="match status" value="1"/>
</dbReference>
<accession>A0A6S6TEX2</accession>
<dbReference type="InterPro" id="IPR029044">
    <property type="entry name" value="Nucleotide-diphossugar_trans"/>
</dbReference>
<feature type="transmembrane region" description="Helical" evidence="1">
    <location>
        <begin position="546"/>
        <end position="566"/>
    </location>
</feature>
<dbReference type="EMBL" id="CACVAQ010000257">
    <property type="protein sequence ID" value="CAA6817894.1"/>
    <property type="molecule type" value="Genomic_DNA"/>
</dbReference>
<feature type="transmembrane region" description="Helical" evidence="1">
    <location>
        <begin position="380"/>
        <end position="398"/>
    </location>
</feature>
<organism evidence="3">
    <name type="scientific">uncultured Aureispira sp</name>
    <dbReference type="NCBI Taxonomy" id="1331704"/>
    <lineage>
        <taxon>Bacteria</taxon>
        <taxon>Pseudomonadati</taxon>
        <taxon>Bacteroidota</taxon>
        <taxon>Saprospiria</taxon>
        <taxon>Saprospirales</taxon>
        <taxon>Saprospiraceae</taxon>
        <taxon>Aureispira</taxon>
        <taxon>environmental samples</taxon>
    </lineage>
</organism>
<keyword evidence="1" id="KW-0812">Transmembrane</keyword>
<dbReference type="Gene3D" id="3.90.550.10">
    <property type="entry name" value="Spore Coat Polysaccharide Biosynthesis Protein SpsA, Chain A"/>
    <property type="match status" value="1"/>
</dbReference>
<keyword evidence="1" id="KW-1133">Transmembrane helix</keyword>
<proteinExistence type="predicted"/>
<dbReference type="AlphaFoldDB" id="A0A6S6TEX2"/>
<sequence>MKLSVIIVSYKVPYFLEQTLLSVQKAAQRVETEVIVVDNNSKDNSVDMVREKFSWVKLIANTDNTGFATANNQGIELATGEYILFLNPDTVVREDTFEQTVHFMEQYPQYGGLGVKMIDGTGIFLPESKRGFPSPEVAFYKTFGLSKLFPKSKRFNRYHLGYLDKDKNHDIDVLSGAFMLIPRKVLDEIGYWDEAFFMYGEDIDLSYRIIKGGYKNYYYADTTIIHYKGESTKKGSLNYVKTFYEAMIIFTQKHFQGSKAGLFVLMLQFAIYFRAFLTLLSNFIKNSSLFVLDALVVYGGLIVIKDIWAHIRFQEASYYDTNPTLMYFNFPFYILMWIGAIYLRGGYDKHARTTHVLTGALLGTVCITSIYALFPQELRSSRMLILLGTLWTIIGAYLNRSLVSLLQHNTIFWSTSQQRNVVIIGDGHESRRVLNLLHEAHVDFNFIGKIGTSTSNLEDSLGAIKDLDALTHFYKVNELIFCGKNISFEQIIHWMTRLGPGMNYKIVPKNSTYIIGSNSKNSAGDLYAVDISFNIANSIQQRNKQLLDIVYSLLLFVLSPLLVLFMKNRMGFLKNIALVLARKKTWVGYVPSSKNLDLPKLLTAVLTPIDTLKIKPTEEQTLHRINLFYAKDYTSSADFSIIIQALRDLGRQEVPTYVTPC</sequence>
<evidence type="ECO:0000256" key="1">
    <source>
        <dbReference type="SAM" id="Phobius"/>
    </source>
</evidence>
<feature type="domain" description="Glycosyltransferase 2-like" evidence="2">
    <location>
        <begin position="4"/>
        <end position="189"/>
    </location>
</feature>
<gene>
    <name evidence="3" type="ORF">HELGO_WM17328</name>
</gene>
<feature type="transmembrane region" description="Helical" evidence="1">
    <location>
        <begin position="287"/>
        <end position="304"/>
    </location>
</feature>
<dbReference type="SUPFAM" id="SSF53448">
    <property type="entry name" value="Nucleotide-diphospho-sugar transferases"/>
    <property type="match status" value="1"/>
</dbReference>
<feature type="transmembrane region" description="Helical" evidence="1">
    <location>
        <begin position="355"/>
        <end position="374"/>
    </location>
</feature>
<dbReference type="InterPro" id="IPR001173">
    <property type="entry name" value="Glyco_trans_2-like"/>
</dbReference>
<keyword evidence="3" id="KW-0808">Transferase</keyword>
<dbReference type="PANTHER" id="PTHR43179">
    <property type="entry name" value="RHAMNOSYLTRANSFERASE WBBL"/>
    <property type="match status" value="1"/>
</dbReference>
<dbReference type="CDD" id="cd04186">
    <property type="entry name" value="GT_2_like_c"/>
    <property type="match status" value="1"/>
</dbReference>
<evidence type="ECO:0000259" key="2">
    <source>
        <dbReference type="Pfam" id="PF00535"/>
    </source>
</evidence>
<keyword evidence="1" id="KW-0472">Membrane</keyword>